<dbReference type="AlphaFoldDB" id="A0A2N7XAI2"/>
<protein>
    <submittedName>
        <fullName evidence="1">Uncharacterized protein</fullName>
    </submittedName>
</protein>
<gene>
    <name evidence="1" type="ORF">C0Z20_02575</name>
</gene>
<dbReference type="Proteomes" id="UP000235777">
    <property type="component" value="Unassembled WGS sequence"/>
</dbReference>
<keyword evidence="2" id="KW-1185">Reference proteome</keyword>
<sequence>MKDPVVLSAAVVAAASIVFVPPAKPPLTWPWQGRRNTHATHRPASTARVPFMIRAIFSDGVDQTPVA</sequence>
<evidence type="ECO:0000313" key="2">
    <source>
        <dbReference type="Proteomes" id="UP000235777"/>
    </source>
</evidence>
<organism evidence="1 2">
    <name type="scientific">Trinickia symbiotica</name>
    <dbReference type="NCBI Taxonomy" id="863227"/>
    <lineage>
        <taxon>Bacteria</taxon>
        <taxon>Pseudomonadati</taxon>
        <taxon>Pseudomonadota</taxon>
        <taxon>Betaproteobacteria</taxon>
        <taxon>Burkholderiales</taxon>
        <taxon>Burkholderiaceae</taxon>
        <taxon>Trinickia</taxon>
    </lineage>
</organism>
<accession>A0A2N7XAI2</accession>
<comment type="caution">
    <text evidence="1">The sequence shown here is derived from an EMBL/GenBank/DDBJ whole genome shotgun (WGS) entry which is preliminary data.</text>
</comment>
<reference evidence="1 2" key="1">
    <citation type="submission" date="2018-01" db="EMBL/GenBank/DDBJ databases">
        <title>Whole genome analyses suggest that Burkholderia sensu lato contains two further novel genera in the rhizoxinica-symbiotica group Mycetohabitans gen. nov., and Trinickia gen. nov.: implications for the evolution of diazotrophy and nodulation in the Burkholderiaceae.</title>
        <authorList>
            <person name="Estrada-de los Santos P."/>
            <person name="Palmer M."/>
            <person name="Chavez-Ramirez B."/>
            <person name="Beukes C."/>
            <person name="Steenkamp E.T."/>
            <person name="Hirsch A.M."/>
            <person name="Manyaka P."/>
            <person name="Maluk M."/>
            <person name="Lafos M."/>
            <person name="Crook M."/>
            <person name="Gross E."/>
            <person name="Simon M.F."/>
            <person name="Bueno dos Reis Junior F."/>
            <person name="Poole P.S."/>
            <person name="Venter S.N."/>
            <person name="James E.K."/>
        </authorList>
    </citation>
    <scope>NUCLEOTIDE SEQUENCE [LARGE SCALE GENOMIC DNA]</scope>
    <source>
        <strain evidence="1 2">JPY 581</strain>
    </source>
</reference>
<dbReference type="EMBL" id="PNYC01000001">
    <property type="protein sequence ID" value="PMS38748.1"/>
    <property type="molecule type" value="Genomic_DNA"/>
</dbReference>
<proteinExistence type="predicted"/>
<evidence type="ECO:0000313" key="1">
    <source>
        <dbReference type="EMBL" id="PMS38748.1"/>
    </source>
</evidence>
<name>A0A2N7XAI2_9BURK</name>